<gene>
    <name evidence="7" type="ORF">NQ491_01640</name>
</gene>
<keyword evidence="4" id="KW-0408">Iron</keyword>
<dbReference type="GeneID" id="82890396"/>
<evidence type="ECO:0000313" key="8">
    <source>
        <dbReference type="Proteomes" id="UP001059295"/>
    </source>
</evidence>
<evidence type="ECO:0000256" key="1">
    <source>
        <dbReference type="ARBA" id="ARBA00022485"/>
    </source>
</evidence>
<dbReference type="Pfam" id="PF12831">
    <property type="entry name" value="FAD_oxidored"/>
    <property type="match status" value="1"/>
</dbReference>
<reference evidence="7" key="1">
    <citation type="journal article" date="2022" name="Cell">
        <title>Design, construction, and in vivo augmentation of a complex gut microbiome.</title>
        <authorList>
            <person name="Cheng A.G."/>
            <person name="Ho P.Y."/>
            <person name="Aranda-Diaz A."/>
            <person name="Jain S."/>
            <person name="Yu F.B."/>
            <person name="Meng X."/>
            <person name="Wang M."/>
            <person name="Iakiviak M."/>
            <person name="Nagashima K."/>
            <person name="Zhao A."/>
            <person name="Murugkar P."/>
            <person name="Patil A."/>
            <person name="Atabakhsh K."/>
            <person name="Weakley A."/>
            <person name="Yan J."/>
            <person name="Brumbaugh A.R."/>
            <person name="Higginbottom S."/>
            <person name="Dimas A."/>
            <person name="Shiver A.L."/>
            <person name="Deutschbauer A."/>
            <person name="Neff N."/>
            <person name="Sonnenburg J.L."/>
            <person name="Huang K.C."/>
            <person name="Fischbach M.A."/>
        </authorList>
    </citation>
    <scope>NUCLEOTIDE SEQUENCE</scope>
    <source>
        <strain evidence="7">AP11</strain>
    </source>
</reference>
<accession>A0ABY5V0C3</accession>
<evidence type="ECO:0000256" key="2">
    <source>
        <dbReference type="ARBA" id="ARBA00022723"/>
    </source>
</evidence>
<keyword evidence="2" id="KW-0479">Metal-binding</keyword>
<dbReference type="Pfam" id="PF25275">
    <property type="entry name" value="Golvesin_C"/>
    <property type="match status" value="1"/>
</dbReference>
<evidence type="ECO:0000313" key="7">
    <source>
        <dbReference type="EMBL" id="UWN57503.1"/>
    </source>
</evidence>
<evidence type="ECO:0000256" key="5">
    <source>
        <dbReference type="ARBA" id="ARBA00023014"/>
    </source>
</evidence>
<keyword evidence="1" id="KW-0004">4Fe-4S</keyword>
<dbReference type="EMBL" id="CP102294">
    <property type="protein sequence ID" value="UWN57503.1"/>
    <property type="molecule type" value="Genomic_DNA"/>
</dbReference>
<dbReference type="SUPFAM" id="SSF51905">
    <property type="entry name" value="FAD/NAD(P)-binding domain"/>
    <property type="match status" value="1"/>
</dbReference>
<keyword evidence="5" id="KW-0411">Iron-sulfur</keyword>
<dbReference type="PANTHER" id="PTHR43498:SF1">
    <property type="entry name" value="COB--COM HETERODISULFIDE REDUCTASE IRON-SULFUR SUBUNIT A"/>
    <property type="match status" value="1"/>
</dbReference>
<dbReference type="Proteomes" id="UP001059295">
    <property type="component" value="Chromosome"/>
</dbReference>
<proteinExistence type="predicted"/>
<feature type="domain" description="Golvesin/Xly CBD-like" evidence="6">
    <location>
        <begin position="535"/>
        <end position="670"/>
    </location>
</feature>
<dbReference type="RefSeq" id="WP_019245092.1">
    <property type="nucleotide sequence ID" value="NZ_CAPH01000006.1"/>
</dbReference>
<dbReference type="InterPro" id="IPR039650">
    <property type="entry name" value="HdrA-like"/>
</dbReference>
<name>A0ABY5V0C3_9BACT</name>
<evidence type="ECO:0000256" key="4">
    <source>
        <dbReference type="ARBA" id="ARBA00023004"/>
    </source>
</evidence>
<keyword evidence="8" id="KW-1185">Reference proteome</keyword>
<sequence>MRRIGVLLFGWLTASVALFEPLRLEGKVSKSVDVCVYGGTSAGVIAAYAARQSGKSVLLIEPGRHLGGMSSGGLGYTDIGNKYVVRGLALDFYRRLGRHYGKFEQWIFEPKAAEAVFNEYIERAGVEVWYESRILSAAVTDGMIRSIRLENSVSPSRRLRREVRAKVYIDCSYEGDLMARAGVGYSVGREDNGRYGETYNGVQLMDRHQFPDGIDPYVIEGDSSSGLLYGISPEPVEANGTADRKVQAYNYRITLTDRPENRVEITKPDHYDPQRYELLLRLKRHQPWQSLRDVFIWNEMPNGKTDINNFGGFSTDVIGENWNYPEAGYSERERIRKFHEDYTKGLLYFIGHDPRIPDSVRHEMQRWGYPADEYADNGYWSHQLYVREARRMVGELVMTQHHCEGRQVVPDPVGWAAYGMDSHNCDRHVVGGMVKNEGNVEIGLTAPYPISYRAITPKRDEVGNLLVPVCLSASHIAYGSIRMEPVFMVLSQSAAIAACLAIDRHDGCVQDVDVATVLERLLRDPLADGSLPDIFVDNRDASSVVVNGEWETVANPWRAYGPDYLSDRSAGALPKSVRYVPEIVSEGLYDVYLYVPKIPGGSSLLPVTVYDGKESSRTCIRAGEIVVTGQTGGEWVRVGRYRFSAGNRGYVEVSNKGADGTVVADAVLLVHADSGDR</sequence>
<evidence type="ECO:0000256" key="3">
    <source>
        <dbReference type="ARBA" id="ARBA00023002"/>
    </source>
</evidence>
<evidence type="ECO:0000259" key="6">
    <source>
        <dbReference type="Pfam" id="PF25275"/>
    </source>
</evidence>
<organism evidence="7 8">
    <name type="scientific">Alistipes ihumii AP11</name>
    <dbReference type="NCBI Taxonomy" id="1211813"/>
    <lineage>
        <taxon>Bacteria</taxon>
        <taxon>Pseudomonadati</taxon>
        <taxon>Bacteroidota</taxon>
        <taxon>Bacteroidia</taxon>
        <taxon>Bacteroidales</taxon>
        <taxon>Rikenellaceae</taxon>
        <taxon>Alistipes</taxon>
    </lineage>
</organism>
<keyword evidence="3" id="KW-0560">Oxidoreductase</keyword>
<dbReference type="InterPro" id="IPR036188">
    <property type="entry name" value="FAD/NAD-bd_sf"/>
</dbReference>
<dbReference type="PANTHER" id="PTHR43498">
    <property type="entry name" value="FERREDOXIN:COB-COM HETERODISULFIDE REDUCTASE SUBUNIT A"/>
    <property type="match status" value="1"/>
</dbReference>
<protein>
    <submittedName>
        <fullName evidence="7">FAD-dependent oxidoreductase</fullName>
    </submittedName>
</protein>
<dbReference type="InterPro" id="IPR033803">
    <property type="entry name" value="CBD-like_Golvesin-Xly"/>
</dbReference>
<dbReference type="Gene3D" id="3.50.50.60">
    <property type="entry name" value="FAD/NAD(P)-binding domain"/>
    <property type="match status" value="1"/>
</dbReference>